<evidence type="ECO:0000313" key="1">
    <source>
        <dbReference type="EMBL" id="CAF4476298.1"/>
    </source>
</evidence>
<organism evidence="3 4">
    <name type="scientific">Rotaria magnacalcarata</name>
    <dbReference type="NCBI Taxonomy" id="392030"/>
    <lineage>
        <taxon>Eukaryota</taxon>
        <taxon>Metazoa</taxon>
        <taxon>Spiralia</taxon>
        <taxon>Gnathifera</taxon>
        <taxon>Rotifera</taxon>
        <taxon>Eurotatoria</taxon>
        <taxon>Bdelloidea</taxon>
        <taxon>Philodinida</taxon>
        <taxon>Philodinidae</taxon>
        <taxon>Rotaria</taxon>
    </lineage>
</organism>
<dbReference type="Proteomes" id="UP000681967">
    <property type="component" value="Unassembled WGS sequence"/>
</dbReference>
<comment type="caution">
    <text evidence="3">The sequence shown here is derived from an EMBL/GenBank/DDBJ whole genome shotgun (WGS) entry which is preliminary data.</text>
</comment>
<accession>A0A8S3C4P0</accession>
<dbReference type="AlphaFoldDB" id="A0A8S3C4P0"/>
<sequence>MKEYLKALPFYEESVNILVKFLPHNYPLLATPYGNLALVLHAL</sequence>
<proteinExistence type="predicted"/>
<dbReference type="EMBL" id="CAJOBJ010154412">
    <property type="protein sequence ID" value="CAF4819865.1"/>
    <property type="molecule type" value="Genomic_DNA"/>
</dbReference>
<feature type="non-terminal residue" evidence="3">
    <location>
        <position position="43"/>
    </location>
</feature>
<dbReference type="EMBL" id="CAJOBH010071983">
    <property type="protein sequence ID" value="CAF4476298.1"/>
    <property type="molecule type" value="Genomic_DNA"/>
</dbReference>
<gene>
    <name evidence="1" type="ORF">BYL167_LOCUS34902</name>
    <name evidence="2" type="ORF">GIL414_LOCUS47962</name>
    <name evidence="3" type="ORF">GIL414_LOCUS51269</name>
</gene>
<reference evidence="3" key="1">
    <citation type="submission" date="2021-02" db="EMBL/GenBank/DDBJ databases">
        <authorList>
            <person name="Nowell W R."/>
        </authorList>
    </citation>
    <scope>NUCLEOTIDE SEQUENCE</scope>
</reference>
<evidence type="ECO:0000313" key="3">
    <source>
        <dbReference type="EMBL" id="CAF4889611.1"/>
    </source>
</evidence>
<protein>
    <submittedName>
        <fullName evidence="3">Uncharacterized protein</fullName>
    </submittedName>
</protein>
<name>A0A8S3C4P0_9BILA</name>
<dbReference type="Proteomes" id="UP000681720">
    <property type="component" value="Unassembled WGS sequence"/>
</dbReference>
<evidence type="ECO:0000313" key="4">
    <source>
        <dbReference type="Proteomes" id="UP000681720"/>
    </source>
</evidence>
<dbReference type="EMBL" id="CAJOBJ010172838">
    <property type="protein sequence ID" value="CAF4889611.1"/>
    <property type="molecule type" value="Genomic_DNA"/>
</dbReference>
<evidence type="ECO:0000313" key="2">
    <source>
        <dbReference type="EMBL" id="CAF4819865.1"/>
    </source>
</evidence>